<evidence type="ECO:0000256" key="1">
    <source>
        <dbReference type="SAM" id="SignalP"/>
    </source>
</evidence>
<feature type="signal peptide" evidence="1">
    <location>
        <begin position="1"/>
        <end position="17"/>
    </location>
</feature>
<protein>
    <recommendedName>
        <fullName evidence="4">Reverse transcriptase domain-containing protein</fullName>
    </recommendedName>
</protein>
<name>A0AAD9ZPZ2_9ROSI</name>
<organism evidence="2 3">
    <name type="scientific">Dipteronia sinensis</name>
    <dbReference type="NCBI Taxonomy" id="43782"/>
    <lineage>
        <taxon>Eukaryota</taxon>
        <taxon>Viridiplantae</taxon>
        <taxon>Streptophyta</taxon>
        <taxon>Embryophyta</taxon>
        <taxon>Tracheophyta</taxon>
        <taxon>Spermatophyta</taxon>
        <taxon>Magnoliopsida</taxon>
        <taxon>eudicotyledons</taxon>
        <taxon>Gunneridae</taxon>
        <taxon>Pentapetalae</taxon>
        <taxon>rosids</taxon>
        <taxon>malvids</taxon>
        <taxon>Sapindales</taxon>
        <taxon>Sapindaceae</taxon>
        <taxon>Hippocastanoideae</taxon>
        <taxon>Acereae</taxon>
        <taxon>Dipteronia</taxon>
    </lineage>
</organism>
<comment type="caution">
    <text evidence="2">The sequence shown here is derived from an EMBL/GenBank/DDBJ whole genome shotgun (WGS) entry which is preliminary data.</text>
</comment>
<dbReference type="EMBL" id="JANJYJ010000009">
    <property type="protein sequence ID" value="KAK3187897.1"/>
    <property type="molecule type" value="Genomic_DNA"/>
</dbReference>
<evidence type="ECO:0008006" key="4">
    <source>
        <dbReference type="Google" id="ProtNLM"/>
    </source>
</evidence>
<keyword evidence="1" id="KW-0732">Signal</keyword>
<gene>
    <name evidence="2" type="ORF">Dsin_027458</name>
</gene>
<sequence>MMLWLGFSVSWVQLVLRCVSLVSYSFILNGEVCGNIKPSRGLRQGEPLSPFLFLICDEGLSSLIHKAQSNINLFGFKCSTQEPAISHFFFDDDSLLFTKANERNCMAVRKVLEDYEGASGQQVNLINPFCVLVRRSI</sequence>
<dbReference type="Proteomes" id="UP001281410">
    <property type="component" value="Unassembled WGS sequence"/>
</dbReference>
<reference evidence="2" key="1">
    <citation type="journal article" date="2023" name="Plant J.">
        <title>Genome sequences and population genomics provide insights into the demographic history, inbreeding, and mutation load of two 'living fossil' tree species of Dipteronia.</title>
        <authorList>
            <person name="Feng Y."/>
            <person name="Comes H.P."/>
            <person name="Chen J."/>
            <person name="Zhu S."/>
            <person name="Lu R."/>
            <person name="Zhang X."/>
            <person name="Li P."/>
            <person name="Qiu J."/>
            <person name="Olsen K.M."/>
            <person name="Qiu Y."/>
        </authorList>
    </citation>
    <scope>NUCLEOTIDE SEQUENCE</scope>
    <source>
        <strain evidence="2">NBL</strain>
    </source>
</reference>
<dbReference type="PANTHER" id="PTHR46890">
    <property type="entry name" value="NON-LTR RETROLELEMENT REVERSE TRANSCRIPTASE-LIKE PROTEIN-RELATED"/>
    <property type="match status" value="1"/>
</dbReference>
<proteinExistence type="predicted"/>
<accession>A0AAD9ZPZ2</accession>
<evidence type="ECO:0000313" key="3">
    <source>
        <dbReference type="Proteomes" id="UP001281410"/>
    </source>
</evidence>
<keyword evidence="3" id="KW-1185">Reference proteome</keyword>
<evidence type="ECO:0000313" key="2">
    <source>
        <dbReference type="EMBL" id="KAK3187897.1"/>
    </source>
</evidence>
<dbReference type="InterPro" id="IPR052343">
    <property type="entry name" value="Retrotransposon-Effector_Assoc"/>
</dbReference>
<feature type="chain" id="PRO_5042075492" description="Reverse transcriptase domain-containing protein" evidence="1">
    <location>
        <begin position="18"/>
        <end position="137"/>
    </location>
</feature>
<dbReference type="PANTHER" id="PTHR46890:SF48">
    <property type="entry name" value="RNA-DIRECTED DNA POLYMERASE"/>
    <property type="match status" value="1"/>
</dbReference>
<dbReference type="AlphaFoldDB" id="A0AAD9ZPZ2"/>